<dbReference type="InParanoid" id="A0A1X7VX56"/>
<dbReference type="PANTHER" id="PTHR14336">
    <property type="entry name" value="TANDEM PH DOMAIN CONTAINING PROTEIN"/>
    <property type="match status" value="1"/>
</dbReference>
<dbReference type="PANTHER" id="PTHR14336:SF15">
    <property type="entry name" value="DUAL ADAPTER FOR PHOSPHOTYROSINE AND 3-PHOSPHOTYROSINE AND 3-PHOSPHOINOSITIDE"/>
    <property type="match status" value="1"/>
</dbReference>
<reference evidence="7" key="1">
    <citation type="journal article" date="2010" name="Nature">
        <title>The Amphimedon queenslandica genome and the evolution of animal complexity.</title>
        <authorList>
            <person name="Srivastava M."/>
            <person name="Simakov O."/>
            <person name="Chapman J."/>
            <person name="Fahey B."/>
            <person name="Gauthier M.E."/>
            <person name="Mitros T."/>
            <person name="Richards G.S."/>
            <person name="Conaco C."/>
            <person name="Dacre M."/>
            <person name="Hellsten U."/>
            <person name="Larroux C."/>
            <person name="Putnam N.H."/>
            <person name="Stanke M."/>
            <person name="Adamska M."/>
            <person name="Darling A."/>
            <person name="Degnan S.M."/>
            <person name="Oakley T.H."/>
            <person name="Plachetzki D.C."/>
            <person name="Zhai Y."/>
            <person name="Adamski M."/>
            <person name="Calcino A."/>
            <person name="Cummins S.F."/>
            <person name="Goodstein D.M."/>
            <person name="Harris C."/>
            <person name="Jackson D.J."/>
            <person name="Leys S.P."/>
            <person name="Shu S."/>
            <person name="Woodcroft B.J."/>
            <person name="Vervoort M."/>
            <person name="Kosik K.S."/>
            <person name="Manning G."/>
            <person name="Degnan B.M."/>
            <person name="Rokhsar D.S."/>
        </authorList>
    </citation>
    <scope>NUCLEOTIDE SEQUENCE [LARGE SCALE GENOMIC DNA]</scope>
</reference>
<dbReference type="PROSITE" id="PS50001">
    <property type="entry name" value="SH2"/>
    <property type="match status" value="1"/>
</dbReference>
<dbReference type="PROSITE" id="PS50003">
    <property type="entry name" value="PH_DOMAIN"/>
    <property type="match status" value="1"/>
</dbReference>
<evidence type="ECO:0000313" key="6">
    <source>
        <dbReference type="EnsemblMetazoa" id="Aqu2.1.43993_001"/>
    </source>
</evidence>
<organism evidence="6">
    <name type="scientific">Amphimedon queenslandica</name>
    <name type="common">Sponge</name>
    <dbReference type="NCBI Taxonomy" id="400682"/>
    <lineage>
        <taxon>Eukaryota</taxon>
        <taxon>Metazoa</taxon>
        <taxon>Porifera</taxon>
        <taxon>Demospongiae</taxon>
        <taxon>Heteroscleromorpha</taxon>
        <taxon>Haplosclerida</taxon>
        <taxon>Niphatidae</taxon>
        <taxon>Amphimedon</taxon>
    </lineage>
</organism>
<feature type="domain" description="PH" evidence="5">
    <location>
        <begin position="182"/>
        <end position="277"/>
    </location>
</feature>
<keyword evidence="1 2" id="KW-0727">SH2 domain</keyword>
<evidence type="ECO:0000313" key="7">
    <source>
        <dbReference type="Proteomes" id="UP000007879"/>
    </source>
</evidence>
<dbReference type="SUPFAM" id="SSF50729">
    <property type="entry name" value="PH domain-like"/>
    <property type="match status" value="1"/>
</dbReference>
<reference evidence="6" key="2">
    <citation type="submission" date="2017-05" db="UniProtKB">
        <authorList>
            <consortium name="EnsemblMetazoa"/>
        </authorList>
    </citation>
    <scope>IDENTIFICATION</scope>
</reference>
<dbReference type="eggNOG" id="KOG0017">
    <property type="taxonomic scope" value="Eukaryota"/>
</dbReference>
<dbReference type="InterPro" id="IPR051707">
    <property type="entry name" value="PI-Interact_SigTrans_Reg"/>
</dbReference>
<dbReference type="Gene3D" id="2.30.29.30">
    <property type="entry name" value="Pleckstrin-homology domain (PH domain)/Phosphotyrosine-binding domain (PTB)"/>
    <property type="match status" value="1"/>
</dbReference>
<dbReference type="STRING" id="400682.A0A1X7VX56"/>
<dbReference type="AlphaFoldDB" id="A0A1X7VX56"/>
<evidence type="ECO:0000256" key="1">
    <source>
        <dbReference type="ARBA" id="ARBA00022999"/>
    </source>
</evidence>
<evidence type="ECO:0008006" key="8">
    <source>
        <dbReference type="Google" id="ProtNLM"/>
    </source>
</evidence>
<dbReference type="InterPro" id="IPR011993">
    <property type="entry name" value="PH-like_dom_sf"/>
</dbReference>
<dbReference type="KEGG" id="aqu:100631809"/>
<evidence type="ECO:0000256" key="3">
    <source>
        <dbReference type="SAM" id="MobiDB-lite"/>
    </source>
</evidence>
<dbReference type="InterPro" id="IPR036860">
    <property type="entry name" value="SH2_dom_sf"/>
</dbReference>
<dbReference type="SMART" id="SM00252">
    <property type="entry name" value="SH2"/>
    <property type="match status" value="1"/>
</dbReference>
<dbReference type="InterPro" id="IPR000980">
    <property type="entry name" value="SH2"/>
</dbReference>
<proteinExistence type="predicted"/>
<name>A0A1X7VX56_AMPQE</name>
<dbReference type="Proteomes" id="UP000007879">
    <property type="component" value="Unassembled WGS sequence"/>
</dbReference>
<dbReference type="InterPro" id="IPR001849">
    <property type="entry name" value="PH_domain"/>
</dbReference>
<feature type="region of interest" description="Disordered" evidence="3">
    <location>
        <begin position="1"/>
        <end position="33"/>
    </location>
</feature>
<accession>A0A1X7VX56</accession>
<evidence type="ECO:0000259" key="5">
    <source>
        <dbReference type="PROSITE" id="PS50003"/>
    </source>
</evidence>
<dbReference type="PRINTS" id="PR00401">
    <property type="entry name" value="SH2DOMAIN"/>
</dbReference>
<evidence type="ECO:0000256" key="2">
    <source>
        <dbReference type="PROSITE-ProRule" id="PRU00191"/>
    </source>
</evidence>
<dbReference type="CDD" id="cd10573">
    <property type="entry name" value="PH_DAPP1"/>
    <property type="match status" value="1"/>
</dbReference>
<dbReference type="EnsemblMetazoa" id="XM_003382453.2">
    <property type="protein sequence ID" value="XP_003382501.1"/>
    <property type="gene ID" value="LOC100631809"/>
</dbReference>
<dbReference type="Pfam" id="PF00169">
    <property type="entry name" value="PH"/>
    <property type="match status" value="1"/>
</dbReference>
<dbReference type="OMA" id="ALGWYHD"/>
<dbReference type="SMART" id="SM00233">
    <property type="entry name" value="PH"/>
    <property type="match status" value="1"/>
</dbReference>
<dbReference type="SUPFAM" id="SSF55550">
    <property type="entry name" value="SH2 domain"/>
    <property type="match status" value="1"/>
</dbReference>
<feature type="compositionally biased region" description="Polar residues" evidence="3">
    <location>
        <begin position="1"/>
        <end position="23"/>
    </location>
</feature>
<dbReference type="FunFam" id="2.30.29.30:FF:000286">
    <property type="entry name" value="PH-protein kinase domain containing protein"/>
    <property type="match status" value="1"/>
</dbReference>
<gene>
    <name evidence="6" type="primary">100631809</name>
</gene>
<feature type="domain" description="SH2" evidence="4">
    <location>
        <begin position="56"/>
        <end position="150"/>
    </location>
</feature>
<dbReference type="EnsemblMetazoa" id="Aqu2.1.43993_001">
    <property type="protein sequence ID" value="Aqu2.1.43993_001"/>
    <property type="gene ID" value="Aqu2.1.43993"/>
</dbReference>
<dbReference type="Pfam" id="PF00017">
    <property type="entry name" value="SH2"/>
    <property type="match status" value="1"/>
</dbReference>
<protein>
    <recommendedName>
        <fullName evidence="8">Dual adapter for phosphotyrosine and 3-phosphotyrosine and 3-phosphoinositide</fullName>
    </recommendedName>
</protein>
<sequence length="284" mass="32120">MASLSSNPEGRPTSVISTASYASSPPLRPPLDASYSIQTGDGINPHRPSDMDSIPWYHFNISRHVAESLLISTGEDGSYLLRDSSANPGEYSLSVRSKDSVKHFTVRYDGESFTFGFGKFSNVQDLISHFESKPVIGGDSGILTVLKFPYPRSVKEPEVYDSIRVHAEGGVTETKAQPTFAIASKEGYLTKLGQHRKNWKTRWFVLYKNEFSYYKTREDKTPIRVINLKDVSMVMADNSQYKNYCFKVVSSWRTFFLYATSAQEAEDWIKILRWKLESLSGTET</sequence>
<dbReference type="Gene3D" id="3.30.505.10">
    <property type="entry name" value="SH2 domain"/>
    <property type="match status" value="1"/>
</dbReference>
<evidence type="ECO:0000259" key="4">
    <source>
        <dbReference type="PROSITE" id="PS50001"/>
    </source>
</evidence>
<keyword evidence="7" id="KW-1185">Reference proteome</keyword>
<dbReference type="OrthoDB" id="185175at2759"/>